<evidence type="ECO:0000259" key="9">
    <source>
        <dbReference type="Pfam" id="PF01850"/>
    </source>
</evidence>
<organism evidence="10 11">
    <name type="scientific">Acidiphilium cryptum (strain JF-5)</name>
    <dbReference type="NCBI Taxonomy" id="349163"/>
    <lineage>
        <taxon>Bacteria</taxon>
        <taxon>Pseudomonadati</taxon>
        <taxon>Pseudomonadota</taxon>
        <taxon>Alphaproteobacteria</taxon>
        <taxon>Acetobacterales</taxon>
        <taxon>Acidocellaceae</taxon>
        <taxon>Acidiphilium</taxon>
    </lineage>
</organism>
<feature type="domain" description="PIN" evidence="9">
    <location>
        <begin position="4"/>
        <end position="127"/>
    </location>
</feature>
<dbReference type="GO" id="GO:0016787">
    <property type="term" value="F:hydrolase activity"/>
    <property type="evidence" value="ECO:0007669"/>
    <property type="project" value="UniProtKB-KW"/>
</dbReference>
<evidence type="ECO:0000256" key="2">
    <source>
        <dbReference type="ARBA" id="ARBA00022649"/>
    </source>
</evidence>
<dbReference type="InterPro" id="IPR029060">
    <property type="entry name" value="PIN-like_dom_sf"/>
</dbReference>
<keyword evidence="3 8" id="KW-0540">Nuclease</keyword>
<keyword evidence="8" id="KW-0800">Toxin</keyword>
<dbReference type="GO" id="GO:0090729">
    <property type="term" value="F:toxin activity"/>
    <property type="evidence" value="ECO:0007669"/>
    <property type="project" value="UniProtKB-KW"/>
</dbReference>
<comment type="function">
    <text evidence="8">Toxic component of a toxin-antitoxin (TA) system. An RNase.</text>
</comment>
<dbReference type="KEGG" id="acr:Acry_3180"/>
<keyword evidence="5 8" id="KW-0378">Hydrolase</keyword>
<evidence type="ECO:0000256" key="5">
    <source>
        <dbReference type="ARBA" id="ARBA00022801"/>
    </source>
</evidence>
<dbReference type="HOGENOM" id="CLU_118482_8_2_5"/>
<keyword evidence="10" id="KW-0614">Plasmid</keyword>
<evidence type="ECO:0000256" key="7">
    <source>
        <dbReference type="ARBA" id="ARBA00038093"/>
    </source>
</evidence>
<keyword evidence="6 8" id="KW-0460">Magnesium</keyword>
<gene>
    <name evidence="8" type="primary">vapC</name>
    <name evidence="10" type="ordered locus">Acry_3180</name>
</gene>
<dbReference type="GO" id="GO:0004540">
    <property type="term" value="F:RNA nuclease activity"/>
    <property type="evidence" value="ECO:0007669"/>
    <property type="project" value="InterPro"/>
</dbReference>
<evidence type="ECO:0000256" key="6">
    <source>
        <dbReference type="ARBA" id="ARBA00022842"/>
    </source>
</evidence>
<evidence type="ECO:0000256" key="1">
    <source>
        <dbReference type="ARBA" id="ARBA00001946"/>
    </source>
</evidence>
<proteinExistence type="inferred from homology"/>
<dbReference type="EC" id="3.1.-.-" evidence="8"/>
<dbReference type="PANTHER" id="PTHR33653">
    <property type="entry name" value="RIBONUCLEASE VAPC2"/>
    <property type="match status" value="1"/>
</dbReference>
<dbReference type="Proteomes" id="UP000000245">
    <property type="component" value="Plasmid pACRY01"/>
</dbReference>
<evidence type="ECO:0000256" key="8">
    <source>
        <dbReference type="HAMAP-Rule" id="MF_00265"/>
    </source>
</evidence>
<dbReference type="InterPro" id="IPR050556">
    <property type="entry name" value="Type_II_TA_system_RNase"/>
</dbReference>
<dbReference type="GO" id="GO:0000287">
    <property type="term" value="F:magnesium ion binding"/>
    <property type="evidence" value="ECO:0007669"/>
    <property type="project" value="UniProtKB-UniRule"/>
</dbReference>
<evidence type="ECO:0000256" key="4">
    <source>
        <dbReference type="ARBA" id="ARBA00022723"/>
    </source>
</evidence>
<protein>
    <recommendedName>
        <fullName evidence="8">Ribonuclease VapC</fullName>
        <shortName evidence="8">RNase VapC</shortName>
        <ecNumber evidence="8">3.1.-.-</ecNumber>
    </recommendedName>
    <alternativeName>
        <fullName evidence="8">Toxin VapC</fullName>
    </alternativeName>
</protein>
<dbReference type="CDD" id="cd18731">
    <property type="entry name" value="PIN_NgFitB-like"/>
    <property type="match status" value="1"/>
</dbReference>
<evidence type="ECO:0000256" key="3">
    <source>
        <dbReference type="ARBA" id="ARBA00022722"/>
    </source>
</evidence>
<feature type="binding site" evidence="8">
    <location>
        <position position="105"/>
    </location>
    <ligand>
        <name>Mg(2+)</name>
        <dbReference type="ChEBI" id="CHEBI:18420"/>
    </ligand>
</feature>
<evidence type="ECO:0000313" key="11">
    <source>
        <dbReference type="Proteomes" id="UP000000245"/>
    </source>
</evidence>
<sequence length="141" mass="15189">MMFVLDTNILSAMMSLRPSPEVTAWIEGQPEELLFTTSITQAEILSGLAIMPDGRRRHDLEAAAAAMFSEDFEGRVLPFDMEAAAAYADIFAARRRGGRPTAALDLMIAAVARSHGASVVTRDTGGFEDCGLTLINPWAVS</sequence>
<dbReference type="AlphaFoldDB" id="A5FT71"/>
<reference evidence="10 11" key="1">
    <citation type="submission" date="2007-05" db="EMBL/GenBank/DDBJ databases">
        <title>Complete sequence of plasmid1 pACRY01 of Acidiphilium cryptum JF-5.</title>
        <authorList>
            <consortium name="US DOE Joint Genome Institute"/>
            <person name="Copeland A."/>
            <person name="Lucas S."/>
            <person name="Lapidus A."/>
            <person name="Barry K."/>
            <person name="Detter J.C."/>
            <person name="Glavina del Rio T."/>
            <person name="Hammon N."/>
            <person name="Israni S."/>
            <person name="Dalin E."/>
            <person name="Tice H."/>
            <person name="Pitluck S."/>
            <person name="Sims D."/>
            <person name="Brettin T."/>
            <person name="Bruce D."/>
            <person name="Han C."/>
            <person name="Schmutz J."/>
            <person name="Larimer F."/>
            <person name="Land M."/>
            <person name="Hauser L."/>
            <person name="Kyrpides N."/>
            <person name="Kim E."/>
            <person name="Magnuson T."/>
            <person name="Richardson P."/>
        </authorList>
    </citation>
    <scope>NUCLEOTIDE SEQUENCE [LARGE SCALE GENOMIC DNA]</scope>
    <source>
        <strain evidence="11">JF-5</strain>
        <plasmid evidence="11">Plasmid pACRY01</plasmid>
    </source>
</reference>
<dbReference type="HAMAP" id="MF_00265">
    <property type="entry name" value="VapC_Nob1"/>
    <property type="match status" value="1"/>
</dbReference>
<dbReference type="InterPro" id="IPR022907">
    <property type="entry name" value="VapC_family"/>
</dbReference>
<dbReference type="Gene3D" id="3.40.50.1010">
    <property type="entry name" value="5'-nuclease"/>
    <property type="match status" value="1"/>
</dbReference>
<comment type="similarity">
    <text evidence="7 8">Belongs to the PINc/VapC protein family.</text>
</comment>
<keyword evidence="2 8" id="KW-1277">Toxin-antitoxin system</keyword>
<dbReference type="EMBL" id="CP000689">
    <property type="protein sequence ID" value="ABQ28803.1"/>
    <property type="molecule type" value="Genomic_DNA"/>
</dbReference>
<keyword evidence="11" id="KW-1185">Reference proteome</keyword>
<evidence type="ECO:0000313" key="10">
    <source>
        <dbReference type="EMBL" id="ABQ28803.1"/>
    </source>
</evidence>
<dbReference type="InterPro" id="IPR002716">
    <property type="entry name" value="PIN_dom"/>
</dbReference>
<dbReference type="Pfam" id="PF01850">
    <property type="entry name" value="PIN"/>
    <property type="match status" value="1"/>
</dbReference>
<comment type="cofactor">
    <cofactor evidence="1 8">
        <name>Mg(2+)</name>
        <dbReference type="ChEBI" id="CHEBI:18420"/>
    </cofactor>
</comment>
<feature type="binding site" evidence="8">
    <location>
        <position position="6"/>
    </location>
    <ligand>
        <name>Mg(2+)</name>
        <dbReference type="ChEBI" id="CHEBI:18420"/>
    </ligand>
</feature>
<name>A5FT71_ACICJ</name>
<accession>A5FT71</accession>
<dbReference type="SUPFAM" id="SSF88723">
    <property type="entry name" value="PIN domain-like"/>
    <property type="match status" value="1"/>
</dbReference>
<dbReference type="PANTHER" id="PTHR33653:SF1">
    <property type="entry name" value="RIBONUCLEASE VAPC2"/>
    <property type="match status" value="1"/>
</dbReference>
<geneLocation type="plasmid" evidence="10 11">
    <name>pACRY01</name>
</geneLocation>
<keyword evidence="4 8" id="KW-0479">Metal-binding</keyword>